<evidence type="ECO:0000313" key="2">
    <source>
        <dbReference type="Proteomes" id="UP000813444"/>
    </source>
</evidence>
<name>A0A8K0SRN9_9HYPO</name>
<accession>A0A8K0SRN9</accession>
<comment type="caution">
    <text evidence="1">The sequence shown here is derived from an EMBL/GenBank/DDBJ whole genome shotgun (WGS) entry which is preliminary data.</text>
</comment>
<keyword evidence="2" id="KW-1185">Reference proteome</keyword>
<gene>
    <name evidence="1" type="ORF">B0I35DRAFT_227552</name>
</gene>
<organism evidence="1 2">
    <name type="scientific">Stachybotrys elegans</name>
    <dbReference type="NCBI Taxonomy" id="80388"/>
    <lineage>
        <taxon>Eukaryota</taxon>
        <taxon>Fungi</taxon>
        <taxon>Dikarya</taxon>
        <taxon>Ascomycota</taxon>
        <taxon>Pezizomycotina</taxon>
        <taxon>Sordariomycetes</taxon>
        <taxon>Hypocreomycetidae</taxon>
        <taxon>Hypocreales</taxon>
        <taxon>Stachybotryaceae</taxon>
        <taxon>Stachybotrys</taxon>
    </lineage>
</organism>
<reference evidence="1" key="1">
    <citation type="journal article" date="2021" name="Nat. Commun.">
        <title>Genetic determinants of endophytism in the Arabidopsis root mycobiome.</title>
        <authorList>
            <person name="Mesny F."/>
            <person name="Miyauchi S."/>
            <person name="Thiergart T."/>
            <person name="Pickel B."/>
            <person name="Atanasova L."/>
            <person name="Karlsson M."/>
            <person name="Huettel B."/>
            <person name="Barry K.W."/>
            <person name="Haridas S."/>
            <person name="Chen C."/>
            <person name="Bauer D."/>
            <person name="Andreopoulos W."/>
            <person name="Pangilinan J."/>
            <person name="LaButti K."/>
            <person name="Riley R."/>
            <person name="Lipzen A."/>
            <person name="Clum A."/>
            <person name="Drula E."/>
            <person name="Henrissat B."/>
            <person name="Kohler A."/>
            <person name="Grigoriev I.V."/>
            <person name="Martin F.M."/>
            <person name="Hacquard S."/>
        </authorList>
    </citation>
    <scope>NUCLEOTIDE SEQUENCE</scope>
    <source>
        <strain evidence="1">MPI-CAGE-CH-0235</strain>
    </source>
</reference>
<protein>
    <submittedName>
        <fullName evidence="1">Uncharacterized protein</fullName>
    </submittedName>
</protein>
<evidence type="ECO:0000313" key="1">
    <source>
        <dbReference type="EMBL" id="KAH7320069.1"/>
    </source>
</evidence>
<dbReference type="EMBL" id="JAGPNK010000006">
    <property type="protein sequence ID" value="KAH7320069.1"/>
    <property type="molecule type" value="Genomic_DNA"/>
</dbReference>
<proteinExistence type="predicted"/>
<dbReference type="AlphaFoldDB" id="A0A8K0SRN9"/>
<sequence length="313" mass="34793">MLVPRIGNTRRKRPVAVLDNAQGVAHKYATLSSQAMPAVTTASTTVRSSPRKTALTSVKAEWIRRGSRHLARLARLVRRPVSVGRHALRRRRRLKLALALTLALGLSCVCGNMASSSGASRYVHWEDAGSDIQTSTVRGTLPSQFASRHVLGKVWWAASSMEGSRGTRCHVELRPPPYYRYSTLAFRSHVNLPLIYPASTQTSSGILRCLKFVNRGPIPALGKKNQTFRHNAPISTWSPNMTWAGLVPNTEDPIFINVSACAPFITLSRDRRVAQPRFSSHHRFKSRSLHAPSLTVTHQETGNKARLTRIHIF</sequence>
<dbReference type="Proteomes" id="UP000813444">
    <property type="component" value="Unassembled WGS sequence"/>
</dbReference>